<dbReference type="Gene3D" id="3.40.50.300">
    <property type="entry name" value="P-loop containing nucleotide triphosphate hydrolases"/>
    <property type="match status" value="2"/>
</dbReference>
<dbReference type="KEGG" id="euz:DVS28_a0338"/>
<feature type="region of interest" description="Disordered" evidence="3">
    <location>
        <begin position="789"/>
        <end position="809"/>
    </location>
</feature>
<dbReference type="InterPro" id="IPR052511">
    <property type="entry name" value="ATP-dep_Helicase"/>
</dbReference>
<keyword evidence="2" id="KW-0067">ATP-binding</keyword>
<dbReference type="GO" id="GO:0005524">
    <property type="term" value="F:ATP binding"/>
    <property type="evidence" value="ECO:0007669"/>
    <property type="project" value="UniProtKB-KW"/>
</dbReference>
<dbReference type="InterPro" id="IPR001650">
    <property type="entry name" value="Helicase_C-like"/>
</dbReference>
<accession>A0A346XS48</accession>
<evidence type="ECO:0000256" key="1">
    <source>
        <dbReference type="ARBA" id="ARBA00022741"/>
    </source>
</evidence>
<keyword evidence="6" id="KW-0378">Hydrolase</keyword>
<evidence type="ECO:0000313" key="6">
    <source>
        <dbReference type="EMBL" id="AXV05045.1"/>
    </source>
</evidence>
<reference evidence="6 7" key="1">
    <citation type="submission" date="2018-09" db="EMBL/GenBank/DDBJ databases">
        <title>Complete genome sequence of Euzebya sp. DY32-46 isolated from seawater of Pacific Ocean.</title>
        <authorList>
            <person name="Xu L."/>
            <person name="Wu Y.-H."/>
            <person name="Xu X.-W."/>
        </authorList>
    </citation>
    <scope>NUCLEOTIDE SEQUENCE [LARGE SCALE GENOMIC DNA]</scope>
    <source>
        <strain evidence="6 7">DY32-46</strain>
    </source>
</reference>
<sequence>MLPPDLLDDVAQDGGLRRAVGDELTAGFKLSGFQKRATQQILDDVKATKSRGVIVGAGTGAGKTLAFYLPAYMAVSDLLDGQSWTKVVALYPRNELLKDQLQTAVENAQKVRGTLVSAKGRPMRIGVLFGDVPHGVSHLKGKYGRWPKRGKGSFVCPYLRCPGPASTGTGRCHGDLVLDTSSSGWDPSELCCADCGFVLSSDDFAITRDQMRRRPPDLLFSSTEMLNRGLLDPSSAHVYGIDAHRGPALVLLDEVHTYGGTTGAMTALLLRRWRRRLRTEPAFVGLSATLTDAGPFFADLIGLDEDRVTPVEPYDDELVPEGAEYLLAVRSDPVSGAGVLSTTIQTAMLLGRVLDPIGQPVSGGLYGSKVFCFTDDLDVTNRLYFDLLDAEGMRAQPWAATDKPYRASLAHLRHPTHGDVTERRAAGQLWDLPISLGHGLSESDRLEVQRVSSQDAGVDSRKPLVVATASLEVGFDDPDVGAVIQHKAPRDVASFLQRKGRAGRPRGMRPITAVVLSDYGRDRQAFESWDRLFDPVLPARRLPVANIHVLRMQATGSLLEWVARELKADDGNLWQDLQGPNNKGDKWGDEARQRQQDAAGLLRGLLSSKDLQRALRSHLQESLGIEPQVADELLWHPPRAILLGAVPALLRRLETGWRAVTVDGAGPPLDRGAKQPLPEFMPENLFSELALPEMVLHLPVGPPDRGYDDDVQPMGLVQGLREFAPGRVSRRFAIKSGLDLHWIAPPSNPRGSLEIGTFVDAWRREGSITIDGPDGPAQLPLLRPTGVQAARPPDDIKPSSNARPIWRSQLLPSGTGSDLPVVTADPVGSVLNGLTAFLHRDHAEVEARRGSIGSHGRLTFKGGGDLGIDVRFENDGGPAALGGAFDVDAIRGTVTIGTDDVRWDGAHGRGLRSAWFHHRVTTDEALSEQANPFLLGWLHDVVLTSILGVATSQNLGLPEAWETVRADLKNRLEESMSILFSSPGLKIDEVDVDSGPARLVGELEDLLDRDEVASGIARIVPVLWSDPDEEANRWVATRLRRTLGEAMLVAAAQQCPAHDPEGVVVDVEPGFDAEGKPRTGEVWLSETSIGGGGFLEAVAEAIGRDPVRFQRLVRTAMRPGPEQRIGDALERVLAAATSDTSLRSAFAAYRAVQTMESRVAALATVRSAMEEAGVPAVPDTVAAVANRLLRPGSDATIDQQVHDSHTRWKELEERLGIDIEVRTWCFLDSANSGSLDRKLLETLQLVLWPRGWRLQAANLSSWNPFDDAPAPAPALLETLLTGHDPVVVDLTDNGAEVKVADALRSHAAVDVRAAGTERERLASFLASTTVTAVDLDYLQLYPRVAQIREFDGGGLLVRLELPEDA</sequence>
<keyword evidence="6" id="KW-0347">Helicase</keyword>
<name>A0A346XS48_9ACTN</name>
<dbReference type="InterPro" id="IPR027417">
    <property type="entry name" value="P-loop_NTPase"/>
</dbReference>
<dbReference type="SUPFAM" id="SSF52540">
    <property type="entry name" value="P-loop containing nucleoside triphosphate hydrolases"/>
    <property type="match status" value="1"/>
</dbReference>
<proteinExistence type="predicted"/>
<dbReference type="EMBL" id="CP031165">
    <property type="protein sequence ID" value="AXV05045.1"/>
    <property type="molecule type" value="Genomic_DNA"/>
</dbReference>
<dbReference type="PROSITE" id="PS51194">
    <property type="entry name" value="HELICASE_CTER"/>
    <property type="match status" value="1"/>
</dbReference>
<organism evidence="6 7">
    <name type="scientific">Euzebya pacifica</name>
    <dbReference type="NCBI Taxonomy" id="1608957"/>
    <lineage>
        <taxon>Bacteria</taxon>
        <taxon>Bacillati</taxon>
        <taxon>Actinomycetota</taxon>
        <taxon>Nitriliruptoria</taxon>
        <taxon>Euzebyales</taxon>
    </lineage>
</organism>
<evidence type="ECO:0000256" key="2">
    <source>
        <dbReference type="ARBA" id="ARBA00022840"/>
    </source>
</evidence>
<dbReference type="GO" id="GO:0003677">
    <property type="term" value="F:DNA binding"/>
    <property type="evidence" value="ECO:0007669"/>
    <property type="project" value="TreeGrafter"/>
</dbReference>
<keyword evidence="7" id="KW-1185">Reference proteome</keyword>
<dbReference type="Proteomes" id="UP000264006">
    <property type="component" value="Chromosome"/>
</dbReference>
<evidence type="ECO:0000259" key="5">
    <source>
        <dbReference type="PROSITE" id="PS51194"/>
    </source>
</evidence>
<dbReference type="PROSITE" id="PS51192">
    <property type="entry name" value="HELICASE_ATP_BIND_1"/>
    <property type="match status" value="1"/>
</dbReference>
<dbReference type="GO" id="GO:0016887">
    <property type="term" value="F:ATP hydrolysis activity"/>
    <property type="evidence" value="ECO:0007669"/>
    <property type="project" value="TreeGrafter"/>
</dbReference>
<feature type="domain" description="Helicase C-terminal" evidence="5">
    <location>
        <begin position="404"/>
        <end position="548"/>
    </location>
</feature>
<feature type="domain" description="Helicase ATP-binding" evidence="4">
    <location>
        <begin position="44"/>
        <end position="308"/>
    </location>
</feature>
<dbReference type="Pfam" id="PF00270">
    <property type="entry name" value="DEAD"/>
    <property type="match status" value="1"/>
</dbReference>
<dbReference type="InterPro" id="IPR014001">
    <property type="entry name" value="Helicase_ATP-bd"/>
</dbReference>
<dbReference type="Pfam" id="PF00271">
    <property type="entry name" value="Helicase_C"/>
    <property type="match status" value="1"/>
</dbReference>
<evidence type="ECO:0000256" key="3">
    <source>
        <dbReference type="SAM" id="MobiDB-lite"/>
    </source>
</evidence>
<dbReference type="NCBIfam" id="NF041067">
    <property type="entry name" value="DpdJ"/>
    <property type="match status" value="1"/>
</dbReference>
<gene>
    <name evidence="6" type="ORF">DVS28_a0338</name>
</gene>
<dbReference type="PANTHER" id="PTHR47962:SF5">
    <property type="entry name" value="ATP-DEPENDENT HELICASE LHR-RELATED"/>
    <property type="match status" value="1"/>
</dbReference>
<protein>
    <submittedName>
        <fullName evidence="6">Lhr-like helicase</fullName>
    </submittedName>
</protein>
<evidence type="ECO:0000259" key="4">
    <source>
        <dbReference type="PROSITE" id="PS51192"/>
    </source>
</evidence>
<dbReference type="InterPro" id="IPR011545">
    <property type="entry name" value="DEAD/DEAH_box_helicase_dom"/>
</dbReference>
<dbReference type="PANTHER" id="PTHR47962">
    <property type="entry name" value="ATP-DEPENDENT HELICASE LHR-RELATED-RELATED"/>
    <property type="match status" value="1"/>
</dbReference>
<evidence type="ECO:0000313" key="7">
    <source>
        <dbReference type="Proteomes" id="UP000264006"/>
    </source>
</evidence>
<keyword evidence="1" id="KW-0547">Nucleotide-binding</keyword>
<dbReference type="GO" id="GO:0004386">
    <property type="term" value="F:helicase activity"/>
    <property type="evidence" value="ECO:0007669"/>
    <property type="project" value="UniProtKB-KW"/>
</dbReference>
<dbReference type="SMART" id="SM00487">
    <property type="entry name" value="DEXDc"/>
    <property type="match status" value="1"/>
</dbReference>
<dbReference type="SMART" id="SM00490">
    <property type="entry name" value="HELICc"/>
    <property type="match status" value="1"/>
</dbReference>